<dbReference type="PANTHER" id="PTHR30572">
    <property type="entry name" value="MEMBRANE COMPONENT OF TRANSPORTER-RELATED"/>
    <property type="match status" value="1"/>
</dbReference>
<dbReference type="GO" id="GO:0022857">
    <property type="term" value="F:transmembrane transporter activity"/>
    <property type="evidence" value="ECO:0007669"/>
    <property type="project" value="TreeGrafter"/>
</dbReference>
<feature type="domain" description="MacB-like periplasmic core" evidence="9">
    <location>
        <begin position="562"/>
        <end position="723"/>
    </location>
</feature>
<dbReference type="InterPro" id="IPR025857">
    <property type="entry name" value="MacB_PCD"/>
</dbReference>
<feature type="domain" description="ABC3 transporter permease C-terminal" evidence="8">
    <location>
        <begin position="772"/>
        <end position="885"/>
    </location>
</feature>
<feature type="domain" description="MacB-like periplasmic core" evidence="9">
    <location>
        <begin position="105"/>
        <end position="326"/>
    </location>
</feature>
<feature type="transmembrane region" description="Helical" evidence="7">
    <location>
        <begin position="408"/>
        <end position="434"/>
    </location>
</feature>
<gene>
    <name evidence="10" type="ORF">AVDCRST_MAG11-185</name>
</gene>
<reference evidence="10" key="1">
    <citation type="submission" date="2020-02" db="EMBL/GenBank/DDBJ databases">
        <authorList>
            <person name="Meier V. D."/>
        </authorList>
    </citation>
    <scope>NUCLEOTIDE SEQUENCE</scope>
    <source>
        <strain evidence="10">AVDCRST_MAG11</strain>
    </source>
</reference>
<keyword evidence="2" id="KW-1003">Cell membrane</keyword>
<feature type="transmembrane region" description="Helical" evidence="7">
    <location>
        <begin position="825"/>
        <end position="843"/>
    </location>
</feature>
<evidence type="ECO:0000313" key="10">
    <source>
        <dbReference type="EMBL" id="CAA9292044.1"/>
    </source>
</evidence>
<keyword evidence="3 7" id="KW-0812">Transmembrane</keyword>
<feature type="transmembrane region" description="Helical" evidence="7">
    <location>
        <begin position="362"/>
        <end position="387"/>
    </location>
</feature>
<evidence type="ECO:0000256" key="3">
    <source>
        <dbReference type="ARBA" id="ARBA00022692"/>
    </source>
</evidence>
<name>A0A6J4K024_9BACT</name>
<feature type="transmembrane region" description="Helical" evidence="7">
    <location>
        <begin position="855"/>
        <end position="875"/>
    </location>
</feature>
<feature type="transmembrane region" description="Helical" evidence="7">
    <location>
        <begin position="454"/>
        <end position="476"/>
    </location>
</feature>
<evidence type="ECO:0000256" key="5">
    <source>
        <dbReference type="ARBA" id="ARBA00023136"/>
    </source>
</evidence>
<dbReference type="NCBIfam" id="TIGR03434">
    <property type="entry name" value="ADOP"/>
    <property type="match status" value="1"/>
</dbReference>
<dbReference type="Pfam" id="PF02687">
    <property type="entry name" value="FtsX"/>
    <property type="match status" value="2"/>
</dbReference>
<protein>
    <recommendedName>
        <fullName evidence="11">Permease</fullName>
    </recommendedName>
</protein>
<feature type="transmembrane region" description="Helical" evidence="7">
    <location>
        <begin position="765"/>
        <end position="793"/>
    </location>
</feature>
<proteinExistence type="inferred from homology"/>
<evidence type="ECO:0000256" key="6">
    <source>
        <dbReference type="ARBA" id="ARBA00038076"/>
    </source>
</evidence>
<feature type="transmembrane region" description="Helical" evidence="7">
    <location>
        <begin position="508"/>
        <end position="529"/>
    </location>
</feature>
<feature type="domain" description="ABC3 transporter permease C-terminal" evidence="8">
    <location>
        <begin position="368"/>
        <end position="480"/>
    </location>
</feature>
<keyword evidence="4 7" id="KW-1133">Transmembrane helix</keyword>
<sequence length="892" mass="95481">MPRIPGVRRYFRLPSTERAIRAAVDDEIGFHVEMLVEELVAAGHPPADARDEALRRFGNLDGVRRHCYEISLSHATAMRRHELLSTVWQDVVYAARGMRRARGFSVVVLLTLALGIGATTAMFSVVRGVLLRPLPFPEAERVVRLWPGNAEVEADGRVVSAMELQDWERELRGFEGVGAFGVIPMGHVYGEGGAEPAYARTSYVSRGFFPTLGAQARLGRTLRAEEHVVGADRVVVVSDGFWRTQLGADPTVVGRRIRLDDKPFTVVGVMGPDFAFPDPGISVWIPSTVMDPDDAGWRGRDRRWLSVVGRLRPGVTPQQGRTEVEALLQRLATQHPQTNAGWTTAVVEDVRDSIVGKVRQGLLVLLGAVGLVLLVVCANVANLLLVRGTGRGREMALRSALGAGRSRVVRLLLTESMLLALAGGALGVAIAWWGVRTLLALSGDYLPRAADVRLDVGVLGFAVGVTLLTGLVSGLWPALRASPTRLAGALREGARGSSGGPASHRARAVLVGAEVALAVVLVASAGLMLRSFQRLTSVDPGFRPEGALLARFHLEASGPPPWPFPAERRRVIERVRQIPGVTAAGATTFAPFTDGQAEPRPFTVPGQPAPARGEEPLVRILPISTGYLRALGVPLLAGEDVDAVAGDSTAPRSAIISKRMADRFWPGRNPVGESFLMGPRAVRVIGVAGDVRSTRLDSIAGYTAYMPDRQMPRVHVSLVVRTDGDPARLAGPVRAAIREVLPRRPILQIVPMQDRVNAAAGTPRFFTTLVSVFGALALTLAAVGLYGIVSYVVRQREREIGVRVALGASPTRVVGLMLRRGMMPVLAGLAVGLPAALVATRLLRSLLYEVSASDPATFAGVVALLAGVALVASWLPSRRATRVDPTVALRAE</sequence>
<dbReference type="GO" id="GO:0005886">
    <property type="term" value="C:plasma membrane"/>
    <property type="evidence" value="ECO:0007669"/>
    <property type="project" value="UniProtKB-SubCell"/>
</dbReference>
<dbReference type="PANTHER" id="PTHR30572:SF4">
    <property type="entry name" value="ABC TRANSPORTER PERMEASE YTRF"/>
    <property type="match status" value="1"/>
</dbReference>
<organism evidence="10">
    <name type="scientific">uncultured Gemmatimonadaceae bacterium</name>
    <dbReference type="NCBI Taxonomy" id="246130"/>
    <lineage>
        <taxon>Bacteria</taxon>
        <taxon>Pseudomonadati</taxon>
        <taxon>Gemmatimonadota</taxon>
        <taxon>Gemmatimonadia</taxon>
        <taxon>Gemmatimonadales</taxon>
        <taxon>Gemmatimonadaceae</taxon>
        <taxon>environmental samples</taxon>
    </lineage>
</organism>
<evidence type="ECO:0000259" key="9">
    <source>
        <dbReference type="Pfam" id="PF12704"/>
    </source>
</evidence>
<dbReference type="AlphaFoldDB" id="A0A6J4K024"/>
<dbReference type="EMBL" id="CADCTU010000044">
    <property type="protein sequence ID" value="CAA9292044.1"/>
    <property type="molecule type" value="Genomic_DNA"/>
</dbReference>
<keyword evidence="5 7" id="KW-0472">Membrane</keyword>
<evidence type="ECO:0000256" key="2">
    <source>
        <dbReference type="ARBA" id="ARBA00022475"/>
    </source>
</evidence>
<comment type="subcellular location">
    <subcellularLocation>
        <location evidence="1">Cell membrane</location>
        <topology evidence="1">Multi-pass membrane protein</topology>
    </subcellularLocation>
</comment>
<dbReference type="NCBIfam" id="NF038403">
    <property type="entry name" value="perm_prefix_1"/>
    <property type="match status" value="1"/>
</dbReference>
<evidence type="ECO:0000256" key="4">
    <source>
        <dbReference type="ARBA" id="ARBA00022989"/>
    </source>
</evidence>
<dbReference type="InterPro" id="IPR017800">
    <property type="entry name" value="ADOP"/>
</dbReference>
<evidence type="ECO:0000259" key="8">
    <source>
        <dbReference type="Pfam" id="PF02687"/>
    </source>
</evidence>
<dbReference type="InterPro" id="IPR050250">
    <property type="entry name" value="Macrolide_Exporter_MacB"/>
</dbReference>
<dbReference type="InterPro" id="IPR047928">
    <property type="entry name" value="Perm_prefix_1"/>
</dbReference>
<evidence type="ECO:0000256" key="7">
    <source>
        <dbReference type="SAM" id="Phobius"/>
    </source>
</evidence>
<evidence type="ECO:0000256" key="1">
    <source>
        <dbReference type="ARBA" id="ARBA00004651"/>
    </source>
</evidence>
<comment type="similarity">
    <text evidence="6">Belongs to the ABC-4 integral membrane protein family.</text>
</comment>
<feature type="transmembrane region" description="Helical" evidence="7">
    <location>
        <begin position="106"/>
        <end position="126"/>
    </location>
</feature>
<dbReference type="InterPro" id="IPR003838">
    <property type="entry name" value="ABC3_permease_C"/>
</dbReference>
<evidence type="ECO:0008006" key="11">
    <source>
        <dbReference type="Google" id="ProtNLM"/>
    </source>
</evidence>
<accession>A0A6J4K024</accession>
<dbReference type="Pfam" id="PF12704">
    <property type="entry name" value="MacB_PCD"/>
    <property type="match status" value="2"/>
</dbReference>